<feature type="region of interest" description="Disordered" evidence="9">
    <location>
        <begin position="398"/>
        <end position="471"/>
    </location>
</feature>
<reference evidence="14 15" key="1">
    <citation type="submission" date="2016-10" db="EMBL/GenBank/DDBJ databases">
        <authorList>
            <person name="de Groot N.N."/>
        </authorList>
    </citation>
    <scope>NUCLEOTIDE SEQUENCE [LARGE SCALE GENOMIC DNA]</scope>
    <source>
        <strain evidence="14 15">DSM 16859</strain>
    </source>
</reference>
<dbReference type="InterPro" id="IPR011712">
    <property type="entry name" value="Sig_transdc_His_kin_sub3_dim/P"/>
</dbReference>
<dbReference type="OrthoDB" id="227596at2"/>
<keyword evidence="3" id="KW-0597">Phosphoprotein</keyword>
<dbReference type="PANTHER" id="PTHR24421">
    <property type="entry name" value="NITRATE/NITRITE SENSOR PROTEIN NARX-RELATED"/>
    <property type="match status" value="1"/>
</dbReference>
<protein>
    <recommendedName>
        <fullName evidence="2">histidine kinase</fullName>
        <ecNumber evidence="2">2.7.13.3</ecNumber>
    </recommendedName>
</protein>
<evidence type="ECO:0000256" key="4">
    <source>
        <dbReference type="ARBA" id="ARBA00022679"/>
    </source>
</evidence>
<comment type="catalytic activity">
    <reaction evidence="1">
        <text>ATP + protein L-histidine = ADP + protein N-phospho-L-histidine.</text>
        <dbReference type="EC" id="2.7.13.3"/>
    </reaction>
</comment>
<evidence type="ECO:0000259" key="13">
    <source>
        <dbReference type="Pfam" id="PF23539"/>
    </source>
</evidence>
<keyword evidence="8" id="KW-0902">Two-component regulatory system</keyword>
<evidence type="ECO:0000256" key="8">
    <source>
        <dbReference type="ARBA" id="ARBA00023012"/>
    </source>
</evidence>
<evidence type="ECO:0000313" key="15">
    <source>
        <dbReference type="Proteomes" id="UP000198815"/>
    </source>
</evidence>
<evidence type="ECO:0000256" key="7">
    <source>
        <dbReference type="ARBA" id="ARBA00022840"/>
    </source>
</evidence>
<dbReference type="Pfam" id="PF02518">
    <property type="entry name" value="HATPase_c"/>
    <property type="match status" value="1"/>
</dbReference>
<dbReference type="EC" id="2.7.13.3" evidence="2"/>
<dbReference type="RefSeq" id="WP_143052887.1">
    <property type="nucleotide sequence ID" value="NZ_FOGZ01000023.1"/>
</dbReference>
<keyword evidence="7" id="KW-0067">ATP-binding</keyword>
<dbReference type="GO" id="GO:0016020">
    <property type="term" value="C:membrane"/>
    <property type="evidence" value="ECO:0007669"/>
    <property type="project" value="InterPro"/>
</dbReference>
<evidence type="ECO:0000256" key="1">
    <source>
        <dbReference type="ARBA" id="ARBA00000085"/>
    </source>
</evidence>
<feature type="domain" description="Histidine kinase/HSP90-like ATPase" evidence="11">
    <location>
        <begin position="310"/>
        <end position="398"/>
    </location>
</feature>
<evidence type="ECO:0000256" key="10">
    <source>
        <dbReference type="SAM" id="Phobius"/>
    </source>
</evidence>
<feature type="transmembrane region" description="Helical" evidence="10">
    <location>
        <begin position="111"/>
        <end position="129"/>
    </location>
</feature>
<gene>
    <name evidence="14" type="ORF">SAMN05443377_12323</name>
</gene>
<dbReference type="STRING" id="64702.SAMN05443377_12323"/>
<dbReference type="Pfam" id="PF23539">
    <property type="entry name" value="DUF7134"/>
    <property type="match status" value="1"/>
</dbReference>
<feature type="transmembrane region" description="Helical" evidence="10">
    <location>
        <begin position="66"/>
        <end position="99"/>
    </location>
</feature>
<dbReference type="GO" id="GO:0005524">
    <property type="term" value="F:ATP binding"/>
    <property type="evidence" value="ECO:0007669"/>
    <property type="project" value="UniProtKB-KW"/>
</dbReference>
<dbReference type="Gene3D" id="3.30.565.10">
    <property type="entry name" value="Histidine kinase-like ATPase, C-terminal domain"/>
    <property type="match status" value="1"/>
</dbReference>
<dbReference type="CDD" id="cd16917">
    <property type="entry name" value="HATPase_UhpB-NarQ-NarX-like"/>
    <property type="match status" value="1"/>
</dbReference>
<sequence length="471" mass="49662">MSTSRWPLRRGVALPSKGDIALTVVLTAATAFWGDLLATSPTRQFAAVLTSLGLTLPLLVRQRRPLIMLAIVSVAGLVQCVAVPGPTASLLAVPVVAYSIARWIDGGSSRLVLVSGTIGAVLGPLRWVHNPGFTGEDTSRVGLFVLLFIMCFTAVLVPYLIGRRLRENDIAAQELARAAVQRYEATLTNRAERARSTEARVRNDIARELHDVVAHSLSVIVVQAEGGKAMAARNPQGTGEVLDIIAETGREALTEMRRIVGVLRAGPGQADYAPQPGLEDIPGMVERAGDRVELVTDGEVPVVPATVGLTAYRVVQEAVTNFLKHAGPQARCLVAIDYEPSLITLVIRDDGWGAQASDDGAGNGLRGMRERVSAMGGTITVGPLSSGGFQVQAQLPLASHHPAHPNRPAVPTPSTRMEHTEPTSAEHTGPTGLPGTRRGDAGLPGESAQTASTPPSPMAPDHDENEGGMDD</sequence>
<dbReference type="EMBL" id="FOGZ01000023">
    <property type="protein sequence ID" value="SER96632.1"/>
    <property type="molecule type" value="Genomic_DNA"/>
</dbReference>
<feature type="transmembrane region" description="Helical" evidence="10">
    <location>
        <begin position="141"/>
        <end position="161"/>
    </location>
</feature>
<evidence type="ECO:0000256" key="9">
    <source>
        <dbReference type="SAM" id="MobiDB-lite"/>
    </source>
</evidence>
<evidence type="ECO:0000256" key="6">
    <source>
        <dbReference type="ARBA" id="ARBA00022777"/>
    </source>
</evidence>
<evidence type="ECO:0000259" key="12">
    <source>
        <dbReference type="Pfam" id="PF07730"/>
    </source>
</evidence>
<name>A0A1H9THF9_9ACTN</name>
<keyword evidence="10" id="KW-0472">Membrane</keyword>
<dbReference type="GO" id="GO:0046983">
    <property type="term" value="F:protein dimerization activity"/>
    <property type="evidence" value="ECO:0007669"/>
    <property type="project" value="InterPro"/>
</dbReference>
<dbReference type="Pfam" id="PF07730">
    <property type="entry name" value="HisKA_3"/>
    <property type="match status" value="1"/>
</dbReference>
<dbReference type="PANTHER" id="PTHR24421:SF10">
    <property type="entry name" value="NITRATE_NITRITE SENSOR PROTEIN NARQ"/>
    <property type="match status" value="1"/>
</dbReference>
<keyword evidence="6 14" id="KW-0418">Kinase</keyword>
<feature type="domain" description="Signal transduction histidine kinase subgroup 3 dimerisation and phosphoacceptor" evidence="12">
    <location>
        <begin position="202"/>
        <end position="265"/>
    </location>
</feature>
<evidence type="ECO:0000313" key="14">
    <source>
        <dbReference type="EMBL" id="SER96632.1"/>
    </source>
</evidence>
<keyword evidence="4" id="KW-0808">Transferase</keyword>
<keyword evidence="15" id="KW-1185">Reference proteome</keyword>
<feature type="domain" description="DUF7134" evidence="13">
    <location>
        <begin position="17"/>
        <end position="167"/>
    </location>
</feature>
<evidence type="ECO:0000256" key="5">
    <source>
        <dbReference type="ARBA" id="ARBA00022741"/>
    </source>
</evidence>
<proteinExistence type="predicted"/>
<dbReference type="InterPro" id="IPR055558">
    <property type="entry name" value="DUF7134"/>
</dbReference>
<dbReference type="Proteomes" id="UP000198815">
    <property type="component" value="Unassembled WGS sequence"/>
</dbReference>
<dbReference type="InterPro" id="IPR036890">
    <property type="entry name" value="HATPase_C_sf"/>
</dbReference>
<dbReference type="AlphaFoldDB" id="A0A1H9THF9"/>
<evidence type="ECO:0000256" key="2">
    <source>
        <dbReference type="ARBA" id="ARBA00012438"/>
    </source>
</evidence>
<keyword evidence="10" id="KW-0812">Transmembrane</keyword>
<keyword evidence="5" id="KW-0547">Nucleotide-binding</keyword>
<dbReference type="GO" id="GO:0000155">
    <property type="term" value="F:phosphorelay sensor kinase activity"/>
    <property type="evidence" value="ECO:0007669"/>
    <property type="project" value="InterPro"/>
</dbReference>
<evidence type="ECO:0000256" key="3">
    <source>
        <dbReference type="ARBA" id="ARBA00022553"/>
    </source>
</evidence>
<dbReference type="InterPro" id="IPR050482">
    <property type="entry name" value="Sensor_HK_TwoCompSys"/>
</dbReference>
<dbReference type="SUPFAM" id="SSF55874">
    <property type="entry name" value="ATPase domain of HSP90 chaperone/DNA topoisomerase II/histidine kinase"/>
    <property type="match status" value="1"/>
</dbReference>
<dbReference type="Gene3D" id="1.20.5.1930">
    <property type="match status" value="1"/>
</dbReference>
<dbReference type="InterPro" id="IPR003594">
    <property type="entry name" value="HATPase_dom"/>
</dbReference>
<accession>A0A1H9THF9</accession>
<evidence type="ECO:0000259" key="11">
    <source>
        <dbReference type="Pfam" id="PF02518"/>
    </source>
</evidence>
<keyword evidence="10" id="KW-1133">Transmembrane helix</keyword>
<organism evidence="14 15">
    <name type="scientific">Propionibacterium cyclohexanicum</name>
    <dbReference type="NCBI Taxonomy" id="64702"/>
    <lineage>
        <taxon>Bacteria</taxon>
        <taxon>Bacillati</taxon>
        <taxon>Actinomycetota</taxon>
        <taxon>Actinomycetes</taxon>
        <taxon>Propionibacteriales</taxon>
        <taxon>Propionibacteriaceae</taxon>
        <taxon>Propionibacterium</taxon>
    </lineage>
</organism>